<evidence type="ECO:0000256" key="7">
    <source>
        <dbReference type="RuleBase" id="RU363032"/>
    </source>
</evidence>
<evidence type="ECO:0000256" key="4">
    <source>
        <dbReference type="ARBA" id="ARBA00022692"/>
    </source>
</evidence>
<keyword evidence="6 7" id="KW-0472">Membrane</keyword>
<evidence type="ECO:0000313" key="10">
    <source>
        <dbReference type="Proteomes" id="UP000295748"/>
    </source>
</evidence>
<dbReference type="CDD" id="cd06261">
    <property type="entry name" value="TM_PBP2"/>
    <property type="match status" value="1"/>
</dbReference>
<name>A0ABX5SYW8_9MICO</name>
<protein>
    <submittedName>
        <fullName evidence="9">Carbohydrate ABC transporter permease</fullName>
    </submittedName>
</protein>
<keyword evidence="2 7" id="KW-0813">Transport</keyword>
<keyword evidence="5 7" id="KW-1133">Transmembrane helix</keyword>
<dbReference type="PANTHER" id="PTHR43744">
    <property type="entry name" value="ABC TRANSPORTER PERMEASE PROTEIN MG189-RELATED-RELATED"/>
    <property type="match status" value="1"/>
</dbReference>
<gene>
    <name evidence="9" type="ORF">E4K62_15720</name>
</gene>
<dbReference type="RefSeq" id="WP_135069129.1">
    <property type="nucleotide sequence ID" value="NZ_CP038266.1"/>
</dbReference>
<feature type="transmembrane region" description="Helical" evidence="7">
    <location>
        <begin position="146"/>
        <end position="169"/>
    </location>
</feature>
<feature type="transmembrane region" description="Helical" evidence="7">
    <location>
        <begin position="12"/>
        <end position="32"/>
    </location>
</feature>
<keyword evidence="4 7" id="KW-0812">Transmembrane</keyword>
<dbReference type="InterPro" id="IPR000515">
    <property type="entry name" value="MetI-like"/>
</dbReference>
<evidence type="ECO:0000256" key="5">
    <source>
        <dbReference type="ARBA" id="ARBA00022989"/>
    </source>
</evidence>
<evidence type="ECO:0000256" key="1">
    <source>
        <dbReference type="ARBA" id="ARBA00004651"/>
    </source>
</evidence>
<dbReference type="PROSITE" id="PS50928">
    <property type="entry name" value="ABC_TM1"/>
    <property type="match status" value="1"/>
</dbReference>
<comment type="similarity">
    <text evidence="7">Belongs to the binding-protein-dependent transport system permease family.</text>
</comment>
<reference evidence="9 10" key="1">
    <citation type="submission" date="2019-03" db="EMBL/GenBank/DDBJ databases">
        <authorList>
            <person name="Dong K."/>
        </authorList>
    </citation>
    <scope>NUCLEOTIDE SEQUENCE [LARGE SCALE GENOMIC DNA]</scope>
    <source>
        <strain evidence="10">dk512</strain>
    </source>
</reference>
<comment type="subcellular location">
    <subcellularLocation>
        <location evidence="1 7">Cell membrane</location>
        <topology evidence="1 7">Multi-pass membrane protein</topology>
    </subcellularLocation>
</comment>
<feature type="transmembrane region" description="Helical" evidence="7">
    <location>
        <begin position="249"/>
        <end position="272"/>
    </location>
</feature>
<dbReference type="Gene3D" id="1.10.3720.10">
    <property type="entry name" value="MetI-like"/>
    <property type="match status" value="1"/>
</dbReference>
<accession>A0ABX5SYW8</accession>
<feature type="transmembrane region" description="Helical" evidence="7">
    <location>
        <begin position="190"/>
        <end position="211"/>
    </location>
</feature>
<evidence type="ECO:0000313" key="9">
    <source>
        <dbReference type="EMBL" id="QBR90009.1"/>
    </source>
</evidence>
<organism evidence="9 10">
    <name type="scientific">Microbacterium wangchenii</name>
    <dbReference type="NCBI Taxonomy" id="2541726"/>
    <lineage>
        <taxon>Bacteria</taxon>
        <taxon>Bacillati</taxon>
        <taxon>Actinomycetota</taxon>
        <taxon>Actinomycetes</taxon>
        <taxon>Micrococcales</taxon>
        <taxon>Microbacteriaceae</taxon>
        <taxon>Microbacterium</taxon>
    </lineage>
</organism>
<feature type="transmembrane region" description="Helical" evidence="7">
    <location>
        <begin position="112"/>
        <end position="134"/>
    </location>
</feature>
<dbReference type="PANTHER" id="PTHR43744:SF12">
    <property type="entry name" value="ABC TRANSPORTER PERMEASE PROTEIN MG189-RELATED"/>
    <property type="match status" value="1"/>
</dbReference>
<sequence>MNNPALKRPSVIAAILFAGFGIYILVPIYWLVVNATKSTSDLYSTFGFWFSDQPQLWQNIVEVFTHDDGIFGRWMLNTVGYSLAAAVGATLLAVLAGYAFAKWRFRGRDALFWLVLVAIMVPGAALAVPTYQLVSAMGLVDSPLAVILPSMVSPFAMYMLTVYISSAVPDEIIDAARVDGAREPRIIRSVVLPIIGPGVATVFLLTFVGTWNNYLLPLLVLQSPELMPITLGLTSWNRVSLFPSTGAEVLYSLVVTGSLLSIIPLIIVFIFLQRYLRSGLTLGAVK</sequence>
<evidence type="ECO:0000259" key="8">
    <source>
        <dbReference type="PROSITE" id="PS50928"/>
    </source>
</evidence>
<dbReference type="EMBL" id="CP038266">
    <property type="protein sequence ID" value="QBR90009.1"/>
    <property type="molecule type" value="Genomic_DNA"/>
</dbReference>
<feature type="domain" description="ABC transmembrane type-1" evidence="8">
    <location>
        <begin position="75"/>
        <end position="272"/>
    </location>
</feature>
<keyword evidence="10" id="KW-1185">Reference proteome</keyword>
<dbReference type="Proteomes" id="UP000295748">
    <property type="component" value="Chromosome"/>
</dbReference>
<keyword evidence="3" id="KW-1003">Cell membrane</keyword>
<feature type="transmembrane region" description="Helical" evidence="7">
    <location>
        <begin position="79"/>
        <end position="100"/>
    </location>
</feature>
<dbReference type="SUPFAM" id="SSF161098">
    <property type="entry name" value="MetI-like"/>
    <property type="match status" value="1"/>
</dbReference>
<dbReference type="InterPro" id="IPR035906">
    <property type="entry name" value="MetI-like_sf"/>
</dbReference>
<evidence type="ECO:0000256" key="6">
    <source>
        <dbReference type="ARBA" id="ARBA00023136"/>
    </source>
</evidence>
<evidence type="ECO:0000256" key="2">
    <source>
        <dbReference type="ARBA" id="ARBA00022448"/>
    </source>
</evidence>
<proteinExistence type="inferred from homology"/>
<evidence type="ECO:0000256" key="3">
    <source>
        <dbReference type="ARBA" id="ARBA00022475"/>
    </source>
</evidence>
<dbReference type="Pfam" id="PF00528">
    <property type="entry name" value="BPD_transp_1"/>
    <property type="match status" value="1"/>
</dbReference>